<dbReference type="Proteomes" id="UP000192906">
    <property type="component" value="Unassembled WGS sequence"/>
</dbReference>
<dbReference type="AlphaFoldDB" id="A0A1X7EHF3"/>
<dbReference type="EMBL" id="FWZU01000005">
    <property type="protein sequence ID" value="SMF34015.1"/>
    <property type="molecule type" value="Genomic_DNA"/>
</dbReference>
<dbReference type="OrthoDB" id="5495787at2"/>
<proteinExistence type="predicted"/>
<reference evidence="2" key="1">
    <citation type="submission" date="2017-04" db="EMBL/GenBank/DDBJ databases">
        <authorList>
            <person name="Varghese N."/>
            <person name="Submissions S."/>
        </authorList>
    </citation>
    <scope>NUCLEOTIDE SEQUENCE [LARGE SCALE GENOMIC DNA]</scope>
    <source>
        <strain evidence="2">K3S</strain>
    </source>
</reference>
<name>A0A1X7EHF3_9BACT</name>
<sequence length="298" mass="34015">MSSTALYTTIYPGEEPYIKPWFDSVESQTDKNFDIIIGLDSFTPEQVFKSAGKVFDAKFITADAGATPALVRAKAFKIIVEEYEQVVFTDSDDILLPQRVSESKNLLKECDLCACALHIIDADGSDLNRIFPVSENEDLISLLPRANIFGLSNTAYRCELLKKLMPFPPECVMLDWFMVTKAWLLGAKIKTTSKQLMQYRQHPKNTARVLPPFTKVQVLKAANLLKLHYSLLQTHVLQSFSEKAESFKTASDNLNIFVDSMSSPDNLDRYVRNLNKLSEKHIWWSWIAHPELEEIWKN</sequence>
<dbReference type="STRING" id="1519643.SAMN06295933_2949"/>
<evidence type="ECO:0008006" key="3">
    <source>
        <dbReference type="Google" id="ProtNLM"/>
    </source>
</evidence>
<organism evidence="1 2">
    <name type="scientific">Desulfovibrio gilichinskyi</name>
    <dbReference type="NCBI Taxonomy" id="1519643"/>
    <lineage>
        <taxon>Bacteria</taxon>
        <taxon>Pseudomonadati</taxon>
        <taxon>Thermodesulfobacteriota</taxon>
        <taxon>Desulfovibrionia</taxon>
        <taxon>Desulfovibrionales</taxon>
        <taxon>Desulfovibrionaceae</taxon>
        <taxon>Desulfovibrio</taxon>
    </lineage>
</organism>
<evidence type="ECO:0000313" key="1">
    <source>
        <dbReference type="EMBL" id="SMF34015.1"/>
    </source>
</evidence>
<dbReference type="Gene3D" id="3.90.550.10">
    <property type="entry name" value="Spore Coat Polysaccharide Biosynthesis Protein SpsA, Chain A"/>
    <property type="match status" value="1"/>
</dbReference>
<dbReference type="InterPro" id="IPR029044">
    <property type="entry name" value="Nucleotide-diphossugar_trans"/>
</dbReference>
<keyword evidence="2" id="KW-1185">Reference proteome</keyword>
<gene>
    <name evidence="1" type="ORF">SAMN06295933_2949</name>
</gene>
<accession>A0A1X7EHF3</accession>
<dbReference type="SUPFAM" id="SSF53448">
    <property type="entry name" value="Nucleotide-diphospho-sugar transferases"/>
    <property type="match status" value="1"/>
</dbReference>
<evidence type="ECO:0000313" key="2">
    <source>
        <dbReference type="Proteomes" id="UP000192906"/>
    </source>
</evidence>
<protein>
    <recommendedName>
        <fullName evidence="3">Glycosyl transferase family 2</fullName>
    </recommendedName>
</protein>
<dbReference type="RefSeq" id="WP_085103569.1">
    <property type="nucleotide sequence ID" value="NZ_FWZU01000005.1"/>
</dbReference>